<dbReference type="Proteomes" id="UP000292734">
    <property type="component" value="Unassembled WGS sequence"/>
</dbReference>
<feature type="region of interest" description="Disordered" evidence="1">
    <location>
        <begin position="527"/>
        <end position="552"/>
    </location>
</feature>
<keyword evidence="2" id="KW-0472">Membrane</keyword>
<feature type="transmembrane region" description="Helical" evidence="2">
    <location>
        <begin position="140"/>
        <end position="162"/>
    </location>
</feature>
<feature type="compositionally biased region" description="Polar residues" evidence="1">
    <location>
        <begin position="543"/>
        <end position="552"/>
    </location>
</feature>
<evidence type="ECO:0000313" key="3">
    <source>
        <dbReference type="EMBL" id="RYM02967.1"/>
    </source>
</evidence>
<comment type="caution">
    <text evidence="3">The sequence shown here is derived from an EMBL/GenBank/DDBJ whole genome shotgun (WGS) entry which is preliminary data.</text>
</comment>
<organism evidence="3 4">
    <name type="scientific">Sphingobium indicum</name>
    <dbReference type="NCBI Taxonomy" id="332055"/>
    <lineage>
        <taxon>Bacteria</taxon>
        <taxon>Pseudomonadati</taxon>
        <taxon>Pseudomonadota</taxon>
        <taxon>Alphaproteobacteria</taxon>
        <taxon>Sphingomonadales</taxon>
        <taxon>Sphingomonadaceae</taxon>
        <taxon>Sphingobium</taxon>
    </lineage>
</organism>
<dbReference type="AlphaFoldDB" id="A0A4V1WAG3"/>
<evidence type="ECO:0008006" key="5">
    <source>
        <dbReference type="Google" id="ProtNLM"/>
    </source>
</evidence>
<evidence type="ECO:0000313" key="4">
    <source>
        <dbReference type="Proteomes" id="UP000292734"/>
    </source>
</evidence>
<dbReference type="RefSeq" id="WP_129965271.1">
    <property type="nucleotide sequence ID" value="NZ_JACBZE010000001.1"/>
</dbReference>
<feature type="transmembrane region" description="Helical" evidence="2">
    <location>
        <begin position="168"/>
        <end position="187"/>
    </location>
</feature>
<sequence>MREGEQIVRQTRVARDGIAILLLAGLGILMAIMLWHMGALLAYLKTVLFYPYSLDYGEGIVWQQMRDMLRGSAYGPLQVYPAIVYHYPPIYHMASAALATLAGIDQLVAGRMVSILSCFATAYMVGLLTARAMPAEIDELVRALCGTMAGLFFLNCYPVLIWTPLMRVDILSGALGLAGILFALRALDRPAWIYGSAAMFLLSVYTKQISIAAPMAAFSVLLLVRPGTAIRGIAFSVISGLLALVWLSRVTDGGFLTHILAYNINRFLPSALGNILLPQLLLHAFLIVLSVLGAVASWRGVRGILPDKCSLPLLRQALAQNRAAAAALMLLIFLGLKTIMLLGILKSGANINYMIEWFSAVAVFAGLALAPMAAQAMGLMSGVEKLSPVHTTLALIALPLQLLVLPVDFPTAQGITQATEAGDLLVKRIASSGQPVISDDMALLIRAGRNVEWESAITAELGQLGRYDQVAFASLVRAHCFGLFVIEGKAGQLPFLARYNPPVASAILSAYPREEKIGRFSLRSSTVAPASNSKCPPFKKPLASSSEISGRM</sequence>
<protein>
    <recommendedName>
        <fullName evidence="5">Glycosyltransferase RgtA/B/C/D-like domain-containing protein</fullName>
    </recommendedName>
</protein>
<keyword evidence="2" id="KW-0812">Transmembrane</keyword>
<name>A0A4V1WAG3_9SPHN</name>
<proteinExistence type="predicted"/>
<evidence type="ECO:0000256" key="1">
    <source>
        <dbReference type="SAM" id="MobiDB-lite"/>
    </source>
</evidence>
<feature type="transmembrane region" description="Helical" evidence="2">
    <location>
        <begin position="108"/>
        <end position="128"/>
    </location>
</feature>
<gene>
    <name evidence="3" type="ORF">EWH08_00120</name>
</gene>
<keyword evidence="2" id="KW-1133">Transmembrane helix</keyword>
<accession>A0A4V1WAG3</accession>
<feature type="transmembrane region" description="Helical" evidence="2">
    <location>
        <begin position="357"/>
        <end position="374"/>
    </location>
</feature>
<evidence type="ECO:0000256" key="2">
    <source>
        <dbReference type="SAM" id="Phobius"/>
    </source>
</evidence>
<reference evidence="3 4" key="1">
    <citation type="submission" date="2019-02" db="EMBL/GenBank/DDBJ databases">
        <authorList>
            <person name="Feng G."/>
        </authorList>
    </citation>
    <scope>NUCLEOTIDE SEQUENCE [LARGE SCALE GENOMIC DNA]</scope>
    <source>
        <strain evidence="3 4">DSM 26779</strain>
    </source>
</reference>
<feature type="transmembrane region" description="Helical" evidence="2">
    <location>
        <begin position="199"/>
        <end position="223"/>
    </location>
</feature>
<feature type="transmembrane region" description="Helical" evidence="2">
    <location>
        <begin position="229"/>
        <end position="247"/>
    </location>
</feature>
<feature type="transmembrane region" description="Helical" evidence="2">
    <location>
        <begin position="322"/>
        <end position="345"/>
    </location>
</feature>
<feature type="transmembrane region" description="Helical" evidence="2">
    <location>
        <begin position="20"/>
        <end position="44"/>
    </location>
</feature>
<dbReference type="EMBL" id="SEOM01000001">
    <property type="protein sequence ID" value="RYM02967.1"/>
    <property type="molecule type" value="Genomic_DNA"/>
</dbReference>